<dbReference type="AlphaFoldDB" id="A0A7D3VQ67"/>
<dbReference type="InterPro" id="IPR009081">
    <property type="entry name" value="PP-bd_ACP"/>
</dbReference>
<dbReference type="Gene3D" id="1.10.1200.10">
    <property type="entry name" value="ACP-like"/>
    <property type="match status" value="1"/>
</dbReference>
<accession>A0A7D3VQ67</accession>
<evidence type="ECO:0000259" key="1">
    <source>
        <dbReference type="PROSITE" id="PS50075"/>
    </source>
</evidence>
<dbReference type="InterPro" id="IPR036736">
    <property type="entry name" value="ACP-like_sf"/>
</dbReference>
<evidence type="ECO:0000313" key="3">
    <source>
        <dbReference type="Proteomes" id="UP000501240"/>
    </source>
</evidence>
<protein>
    <submittedName>
        <fullName evidence="2">Acyl carrier protein</fullName>
    </submittedName>
</protein>
<gene>
    <name evidence="2" type="primary">mad8</name>
    <name evidence="2" type="ORF">ACTIVE_1797</name>
</gene>
<organism evidence="2 3">
    <name type="scientific">Actinomadura verrucosospora</name>
    <dbReference type="NCBI Taxonomy" id="46165"/>
    <lineage>
        <taxon>Bacteria</taxon>
        <taxon>Bacillati</taxon>
        <taxon>Actinomycetota</taxon>
        <taxon>Actinomycetes</taxon>
        <taxon>Streptosporangiales</taxon>
        <taxon>Thermomonosporaceae</taxon>
        <taxon>Actinomadura</taxon>
    </lineage>
</organism>
<sequence length="75" mass="8562">MNTIDDFVALVRDHLGLPVATEDAERPLDQIPGWDSMYLLWLLTTIERETGRSVPLPDLLQASNLHEMYLLAVDR</sequence>
<dbReference type="SUPFAM" id="SSF47336">
    <property type="entry name" value="ACP-like"/>
    <property type="match status" value="1"/>
</dbReference>
<dbReference type="EMBL" id="CP053892">
    <property type="protein sequence ID" value="QKG20160.1"/>
    <property type="molecule type" value="Genomic_DNA"/>
</dbReference>
<dbReference type="PROSITE" id="PS50075">
    <property type="entry name" value="CARRIER"/>
    <property type="match status" value="1"/>
</dbReference>
<dbReference type="RefSeq" id="WP_173094614.1">
    <property type="nucleotide sequence ID" value="NZ_CP053892.1"/>
</dbReference>
<proteinExistence type="predicted"/>
<feature type="domain" description="Carrier" evidence="1">
    <location>
        <begin position="1"/>
        <end position="75"/>
    </location>
</feature>
<reference evidence="2 3" key="1">
    <citation type="submission" date="2020-05" db="EMBL/GenBank/DDBJ databases">
        <title>Actinomadura verrucosospora NRRL-B18236 (PFL_A860) Genome sequencing and assembly.</title>
        <authorList>
            <person name="Samborskyy M."/>
        </authorList>
    </citation>
    <scope>NUCLEOTIDE SEQUENCE [LARGE SCALE GENOMIC DNA]</scope>
    <source>
        <strain evidence="2 3">NRRL:B18236</strain>
    </source>
</reference>
<name>A0A7D3VQ67_ACTVE</name>
<dbReference type="Proteomes" id="UP000501240">
    <property type="component" value="Chromosome"/>
</dbReference>
<evidence type="ECO:0000313" key="2">
    <source>
        <dbReference type="EMBL" id="QKG20160.1"/>
    </source>
</evidence>
<keyword evidence="3" id="KW-1185">Reference proteome</keyword>